<comment type="caution">
    <text evidence="10">The sequence shown here is derived from an EMBL/GenBank/DDBJ whole genome shotgun (WGS) entry which is preliminary data.</text>
</comment>
<dbReference type="InterPro" id="IPR025857">
    <property type="entry name" value="MacB_PCD"/>
</dbReference>
<organism evidence="10 11">
    <name type="scientific">Arthrobacter methylotrophus</name>
    <dbReference type="NCBI Taxonomy" id="121291"/>
    <lineage>
        <taxon>Bacteria</taxon>
        <taxon>Bacillati</taxon>
        <taxon>Actinomycetota</taxon>
        <taxon>Actinomycetes</taxon>
        <taxon>Micrococcales</taxon>
        <taxon>Micrococcaceae</taxon>
        <taxon>Arthrobacter</taxon>
    </lineage>
</organism>
<evidence type="ECO:0000259" key="8">
    <source>
        <dbReference type="Pfam" id="PF02687"/>
    </source>
</evidence>
<keyword evidence="4 7" id="KW-1133">Transmembrane helix</keyword>
<comment type="subcellular location">
    <subcellularLocation>
        <location evidence="1">Cell membrane</location>
        <topology evidence="1">Multi-pass membrane protein</topology>
    </subcellularLocation>
</comment>
<comment type="similarity">
    <text evidence="6">Belongs to the ABC-4 integral membrane protein family.</text>
</comment>
<keyword evidence="11" id="KW-1185">Reference proteome</keyword>
<keyword evidence="3 7" id="KW-0812">Transmembrane</keyword>
<dbReference type="PANTHER" id="PTHR30572:SF4">
    <property type="entry name" value="ABC TRANSPORTER PERMEASE YTRF"/>
    <property type="match status" value="1"/>
</dbReference>
<evidence type="ECO:0000256" key="2">
    <source>
        <dbReference type="ARBA" id="ARBA00022475"/>
    </source>
</evidence>
<accession>A0ABV5UVH7</accession>
<gene>
    <name evidence="10" type="ORF">ACFFPI_19035</name>
</gene>
<evidence type="ECO:0000313" key="11">
    <source>
        <dbReference type="Proteomes" id="UP001589536"/>
    </source>
</evidence>
<evidence type="ECO:0000256" key="4">
    <source>
        <dbReference type="ARBA" id="ARBA00022989"/>
    </source>
</evidence>
<dbReference type="PANTHER" id="PTHR30572">
    <property type="entry name" value="MEMBRANE COMPONENT OF TRANSPORTER-RELATED"/>
    <property type="match status" value="1"/>
</dbReference>
<dbReference type="Pfam" id="PF02687">
    <property type="entry name" value="FtsX"/>
    <property type="match status" value="1"/>
</dbReference>
<evidence type="ECO:0000313" key="10">
    <source>
        <dbReference type="EMBL" id="MFB9716197.1"/>
    </source>
</evidence>
<keyword evidence="2" id="KW-1003">Cell membrane</keyword>
<feature type="domain" description="ABC3 transporter permease C-terminal" evidence="8">
    <location>
        <begin position="284"/>
        <end position="396"/>
    </location>
</feature>
<feature type="transmembrane region" description="Helical" evidence="7">
    <location>
        <begin position="34"/>
        <end position="56"/>
    </location>
</feature>
<proteinExistence type="inferred from homology"/>
<evidence type="ECO:0000256" key="7">
    <source>
        <dbReference type="SAM" id="Phobius"/>
    </source>
</evidence>
<dbReference type="InterPro" id="IPR003838">
    <property type="entry name" value="ABC3_permease_C"/>
</dbReference>
<feature type="domain" description="MacB-like periplasmic core" evidence="9">
    <location>
        <begin position="35"/>
        <end position="244"/>
    </location>
</feature>
<feature type="transmembrane region" description="Helical" evidence="7">
    <location>
        <begin position="333"/>
        <end position="356"/>
    </location>
</feature>
<protein>
    <submittedName>
        <fullName evidence="10">ABC transporter permease</fullName>
    </submittedName>
</protein>
<feature type="transmembrane region" description="Helical" evidence="7">
    <location>
        <begin position="279"/>
        <end position="305"/>
    </location>
</feature>
<name>A0ABV5UVH7_9MICC</name>
<evidence type="ECO:0000256" key="3">
    <source>
        <dbReference type="ARBA" id="ARBA00022692"/>
    </source>
</evidence>
<evidence type="ECO:0000259" key="9">
    <source>
        <dbReference type="Pfam" id="PF12704"/>
    </source>
</evidence>
<reference evidence="10 11" key="1">
    <citation type="submission" date="2024-09" db="EMBL/GenBank/DDBJ databases">
        <authorList>
            <person name="Sun Q."/>
            <person name="Mori K."/>
        </authorList>
    </citation>
    <scope>NUCLEOTIDE SEQUENCE [LARGE SCALE GENOMIC DNA]</scope>
    <source>
        <strain evidence="10 11">JCM 13519</strain>
    </source>
</reference>
<evidence type="ECO:0000256" key="6">
    <source>
        <dbReference type="ARBA" id="ARBA00038076"/>
    </source>
</evidence>
<keyword evidence="5 7" id="KW-0472">Membrane</keyword>
<dbReference type="RefSeq" id="WP_345053741.1">
    <property type="nucleotide sequence ID" value="NZ_BAABED010000001.1"/>
</dbReference>
<dbReference type="Proteomes" id="UP001589536">
    <property type="component" value="Unassembled WGS sequence"/>
</dbReference>
<dbReference type="InterPro" id="IPR050250">
    <property type="entry name" value="Macrolide_Exporter_MacB"/>
</dbReference>
<feature type="transmembrane region" description="Helical" evidence="7">
    <location>
        <begin position="362"/>
        <end position="386"/>
    </location>
</feature>
<evidence type="ECO:0000256" key="1">
    <source>
        <dbReference type="ARBA" id="ARBA00004651"/>
    </source>
</evidence>
<dbReference type="EMBL" id="JBHMBH010000042">
    <property type="protein sequence ID" value="MFB9716197.1"/>
    <property type="molecule type" value="Genomic_DNA"/>
</dbReference>
<sequence>MSKKQHIQTKFRWFELADVLELGIHRVRARPLRAILSALGISIGIATMIAVVGIPASSQQALDSQLENLGTNILKVTSAERGNSKVPLPTTAADMIAQIGPVTEVAALGEVGQSAQLNDRIQPGLGIKSSVYAAGPELLPAINGKFAQGRLATEGSPSLPELVLGATAAQRLGIDSISGDPQQLWLGQQWFSVVGILEPTPLSPEVDSSALLSTAYARDHFGYQGNPAMIFVRAPTTSIDDVRKVLPRTANPGAPSAVDIGNPSQALAARNVAQATFSLLFLGLAGIALLVGGIGVANTMIISVLERRKEIGLRRALGATKTGILLQFFTESLVLCLFGGIAGILLGIAGTALYSLSQGWPLVVPPFVMVGGILSAVAIGVLSGVYPATRAAKLPPTEALAAL</sequence>
<evidence type="ECO:0000256" key="5">
    <source>
        <dbReference type="ARBA" id="ARBA00023136"/>
    </source>
</evidence>
<dbReference type="Pfam" id="PF12704">
    <property type="entry name" value="MacB_PCD"/>
    <property type="match status" value="1"/>
</dbReference>